<feature type="transmembrane region" description="Helical" evidence="2">
    <location>
        <begin position="6"/>
        <end position="27"/>
    </location>
</feature>
<evidence type="ECO:0000313" key="3">
    <source>
        <dbReference type="EMBL" id="KAH0619278.1"/>
    </source>
</evidence>
<feature type="compositionally biased region" description="Polar residues" evidence="1">
    <location>
        <begin position="179"/>
        <end position="194"/>
    </location>
</feature>
<dbReference type="Proteomes" id="UP000826234">
    <property type="component" value="Unassembled WGS sequence"/>
</dbReference>
<protein>
    <submittedName>
        <fullName evidence="3">Uncharacterized protein</fullName>
    </submittedName>
</protein>
<comment type="caution">
    <text evidence="3">The sequence shown here is derived from an EMBL/GenBank/DDBJ whole genome shotgun (WGS) entry which is preliminary data.</text>
</comment>
<dbReference type="PANTHER" id="PTHR47740:SF1">
    <property type="entry name" value="LCK-INTERACTING TRANSMEMBRANE ADAPTER 1"/>
    <property type="match status" value="1"/>
</dbReference>
<evidence type="ECO:0000256" key="2">
    <source>
        <dbReference type="SAM" id="Phobius"/>
    </source>
</evidence>
<accession>A0ABQ7SPK6</accession>
<dbReference type="EMBL" id="JAIPUX010005289">
    <property type="protein sequence ID" value="KAH0619278.1"/>
    <property type="molecule type" value="Genomic_DNA"/>
</dbReference>
<gene>
    <name evidence="3" type="ORF">JD844_019198</name>
</gene>
<evidence type="ECO:0000256" key="1">
    <source>
        <dbReference type="SAM" id="MobiDB-lite"/>
    </source>
</evidence>
<reference evidence="3 4" key="1">
    <citation type="journal article" date="2022" name="Gigascience">
        <title>A chromosome-level genome assembly and annotation of the desert horned lizard, Phrynosoma platyrhinos, provides insight into chromosomal rearrangements among reptiles.</title>
        <authorList>
            <person name="Koochekian N."/>
            <person name="Ascanio A."/>
            <person name="Farleigh K."/>
            <person name="Card D.C."/>
            <person name="Schield D.R."/>
            <person name="Castoe T.A."/>
            <person name="Jezkova T."/>
        </authorList>
    </citation>
    <scope>NUCLEOTIDE SEQUENCE [LARGE SCALE GENOMIC DNA]</scope>
    <source>
        <strain evidence="3">NK-2021</strain>
    </source>
</reference>
<sequence length="320" mass="35834">MVGSIFLAFLAVSFFVVTACFLILCTLCQRKNRIPLQDGELLAEATLLRQTELLPQRGSVTNLQMLNRTNSRAKTSVNIHCEDDGTVSSSSFVILPQRKLPQPPPMDLMPPEQTYSNLTFPEQTHEVLYETVDLKEGKPEEPSPVTAKGKEDRNGADGYAKVQKRKKKNAAEPERRTKQALQESGPSETASAPSTLKLEEMYAVVCKEKKKTTKNGVILGENRRPQAEKSQGNCHVVSLAQEYDGMAGHPSSLYQPHIIEPCYESVSCESWADVGKKETEEPAYETVDTHWKKARKKRKLKNNTAAENLYESIENLAFQF</sequence>
<organism evidence="3 4">
    <name type="scientific">Phrynosoma platyrhinos</name>
    <name type="common">Desert horned lizard</name>
    <dbReference type="NCBI Taxonomy" id="52577"/>
    <lineage>
        <taxon>Eukaryota</taxon>
        <taxon>Metazoa</taxon>
        <taxon>Chordata</taxon>
        <taxon>Craniata</taxon>
        <taxon>Vertebrata</taxon>
        <taxon>Euteleostomi</taxon>
        <taxon>Lepidosauria</taxon>
        <taxon>Squamata</taxon>
        <taxon>Bifurcata</taxon>
        <taxon>Unidentata</taxon>
        <taxon>Episquamata</taxon>
        <taxon>Toxicofera</taxon>
        <taxon>Iguania</taxon>
        <taxon>Phrynosomatidae</taxon>
        <taxon>Phrynosomatinae</taxon>
        <taxon>Phrynosoma</taxon>
    </lineage>
</organism>
<evidence type="ECO:0000313" key="4">
    <source>
        <dbReference type="Proteomes" id="UP000826234"/>
    </source>
</evidence>
<dbReference type="InterPro" id="IPR026072">
    <property type="entry name" value="Lime1"/>
</dbReference>
<proteinExistence type="predicted"/>
<keyword evidence="2" id="KW-0812">Transmembrane</keyword>
<name>A0ABQ7SPK6_PHRPL</name>
<dbReference type="PANTHER" id="PTHR47740">
    <property type="entry name" value="LCK-INTERACTING TRANSMEMBRANE ADAPTER 1, LIME1"/>
    <property type="match status" value="1"/>
</dbReference>
<feature type="region of interest" description="Disordered" evidence="1">
    <location>
        <begin position="133"/>
        <end position="194"/>
    </location>
</feature>
<keyword evidence="2" id="KW-1133">Transmembrane helix</keyword>
<keyword evidence="2" id="KW-0472">Membrane</keyword>
<keyword evidence="4" id="KW-1185">Reference proteome</keyword>